<evidence type="ECO:0000256" key="1">
    <source>
        <dbReference type="ARBA" id="ARBA00004651"/>
    </source>
</evidence>
<keyword evidence="9" id="KW-1185">Reference proteome</keyword>
<evidence type="ECO:0000313" key="9">
    <source>
        <dbReference type="Proteomes" id="UP000734511"/>
    </source>
</evidence>
<dbReference type="Pfam" id="PF00482">
    <property type="entry name" value="T2SSF"/>
    <property type="match status" value="1"/>
</dbReference>
<feature type="transmembrane region" description="Helical" evidence="6">
    <location>
        <begin position="78"/>
        <end position="103"/>
    </location>
</feature>
<comment type="subcellular location">
    <subcellularLocation>
        <location evidence="1">Cell membrane</location>
        <topology evidence="1">Multi-pass membrane protein</topology>
    </subcellularLocation>
</comment>
<dbReference type="InterPro" id="IPR018076">
    <property type="entry name" value="T2SS_GspF_dom"/>
</dbReference>
<comment type="caution">
    <text evidence="8">The sequence shown here is derived from an EMBL/GenBank/DDBJ whole genome shotgun (WGS) entry which is preliminary data.</text>
</comment>
<evidence type="ECO:0000256" key="2">
    <source>
        <dbReference type="ARBA" id="ARBA00022475"/>
    </source>
</evidence>
<keyword evidence="2" id="KW-1003">Cell membrane</keyword>
<dbReference type="PANTHER" id="PTHR35007">
    <property type="entry name" value="INTEGRAL MEMBRANE PROTEIN-RELATED"/>
    <property type="match status" value="1"/>
</dbReference>
<proteinExistence type="predicted"/>
<evidence type="ECO:0000259" key="7">
    <source>
        <dbReference type="Pfam" id="PF00482"/>
    </source>
</evidence>
<reference evidence="8 9" key="1">
    <citation type="submission" date="2020-03" db="EMBL/GenBank/DDBJ databases">
        <title>WGS of actinomycetes isolated from Thailand.</title>
        <authorList>
            <person name="Thawai C."/>
        </authorList>
    </citation>
    <scope>NUCLEOTIDE SEQUENCE [LARGE SCALE GENOMIC DNA]</scope>
    <source>
        <strain evidence="8 9">PRB2-1</strain>
    </source>
</reference>
<evidence type="ECO:0000256" key="6">
    <source>
        <dbReference type="SAM" id="Phobius"/>
    </source>
</evidence>
<protein>
    <recommendedName>
        <fullName evidence="7">Type II secretion system protein GspF domain-containing protein</fullName>
    </recommendedName>
</protein>
<evidence type="ECO:0000256" key="5">
    <source>
        <dbReference type="ARBA" id="ARBA00023136"/>
    </source>
</evidence>
<dbReference type="PANTHER" id="PTHR35007:SF3">
    <property type="entry name" value="POSSIBLE CONSERVED ALANINE RICH MEMBRANE PROTEIN"/>
    <property type="match status" value="1"/>
</dbReference>
<sequence length="272" mass="27070">MAVAVVAVGGVVHSLGTVALGAVAVAAVAGAAARSRRRRRRVRGLGEVLGRGPVRGAERERWWRRVEGPVRRYGPGPAVGLGLAMALGGVLGALAGLVAALGVGRWLKGRQRATESRGMTPEPDPAQLPLCADLMAACLAAGATPGDAAGAVGACLGGPLGDALIRARAELRLGGDPAECWLRFGGAQPAARELGRCLARASTIGSAPVAEMTRLAADLRAAHGRAALAAARRAAVLATAPLGLCFLPAFLLVGVAPVVIGLAGTILGAGPG</sequence>
<dbReference type="EMBL" id="JAATEJ010000027">
    <property type="protein sequence ID" value="NJP47133.1"/>
    <property type="molecule type" value="Genomic_DNA"/>
</dbReference>
<accession>A0ABX0ZT10</accession>
<gene>
    <name evidence="8" type="ORF">HCN08_27565</name>
</gene>
<organism evidence="8 9">
    <name type="scientific">Actinacidiphila epipremni</name>
    <dbReference type="NCBI Taxonomy" id="2053013"/>
    <lineage>
        <taxon>Bacteria</taxon>
        <taxon>Bacillati</taxon>
        <taxon>Actinomycetota</taxon>
        <taxon>Actinomycetes</taxon>
        <taxon>Kitasatosporales</taxon>
        <taxon>Streptomycetaceae</taxon>
        <taxon>Actinacidiphila</taxon>
    </lineage>
</organism>
<evidence type="ECO:0000256" key="3">
    <source>
        <dbReference type="ARBA" id="ARBA00022692"/>
    </source>
</evidence>
<evidence type="ECO:0000313" key="8">
    <source>
        <dbReference type="EMBL" id="NJP47133.1"/>
    </source>
</evidence>
<keyword evidence="5 6" id="KW-0472">Membrane</keyword>
<name>A0ABX0ZT10_9ACTN</name>
<dbReference type="Proteomes" id="UP000734511">
    <property type="component" value="Unassembled WGS sequence"/>
</dbReference>
<feature type="domain" description="Type II secretion system protein GspF" evidence="7">
    <location>
        <begin position="133"/>
        <end position="255"/>
    </location>
</feature>
<keyword evidence="3 6" id="KW-0812">Transmembrane</keyword>
<evidence type="ECO:0000256" key="4">
    <source>
        <dbReference type="ARBA" id="ARBA00022989"/>
    </source>
</evidence>
<keyword evidence="4 6" id="KW-1133">Transmembrane helix</keyword>
<feature type="transmembrane region" description="Helical" evidence="6">
    <location>
        <begin position="242"/>
        <end position="267"/>
    </location>
</feature>